<dbReference type="InterPro" id="IPR043168">
    <property type="entry name" value="DegV_C"/>
</dbReference>
<dbReference type="PANTHER" id="PTHR33434:SF2">
    <property type="entry name" value="FATTY ACID-BINDING PROTEIN TM_1468"/>
    <property type="match status" value="1"/>
</dbReference>
<gene>
    <name evidence="2" type="ORF">C2L80_10005</name>
</gene>
<dbReference type="NCBIfam" id="TIGR00762">
    <property type="entry name" value="DegV"/>
    <property type="match status" value="1"/>
</dbReference>
<dbReference type="EMBL" id="PPEL01000066">
    <property type="protein sequence ID" value="PNV64814.1"/>
    <property type="molecule type" value="Genomic_DNA"/>
</dbReference>
<name>A0A2K2U3H0_9ACTN</name>
<accession>A0A2K2U3H0</accession>
<protein>
    <submittedName>
        <fullName evidence="2">DegV family protein</fullName>
    </submittedName>
</protein>
<dbReference type="AlphaFoldDB" id="A0A2K2U3H0"/>
<reference evidence="2 3" key="1">
    <citation type="journal article" date="2018" name="Int. J. Syst. Evol. Microbiol.">
        <title>Rubneribacter badeniensis gen. nov., sp. nov. and Enteroscipio rubneri gen. nov., sp. nov., new members of the Eggerthellaceae isolated from human faeces.</title>
        <authorList>
            <person name="Danylec N."/>
            <person name="Gobl A."/>
            <person name="Stoll D.A."/>
            <person name="Hetzer B."/>
            <person name="Kulling S.E."/>
            <person name="Huch M."/>
        </authorList>
    </citation>
    <scope>NUCLEOTIDE SEQUENCE [LARGE SCALE GENOMIC DNA]</scope>
    <source>
        <strain evidence="2 3">ResAG-85</strain>
    </source>
</reference>
<sequence>MVRIITDSVASIPADEARKAGIEVVTLYVNRDGEELADAEMDLDAFYAEIYDMVDDIPTSSQPSQHALEEAFEDAARAGDEVLGVFISSGLSGTFDGAVRAARAVKARNIDFSYAIVDSSSCGYDEAWPVFDAVEARDAGEGLSGCLSAVLEGMERTRFLFTPETLTFLQKGGRIGGAAALLGNLIQLSPVLTVTDGAAATLAKVRTRKKALERIAATFRADIEKLGLKRVAVHYIGDKAPALAWAREVVEPLIGRTVKVLPVSPVIGLHVGPAVGIAYECASAVASKLTAPARLRVCAS</sequence>
<dbReference type="Proteomes" id="UP000236488">
    <property type="component" value="Unassembled WGS sequence"/>
</dbReference>
<organism evidence="2 3">
    <name type="scientific">Rubneribacter badeniensis</name>
    <dbReference type="NCBI Taxonomy" id="2070688"/>
    <lineage>
        <taxon>Bacteria</taxon>
        <taxon>Bacillati</taxon>
        <taxon>Actinomycetota</taxon>
        <taxon>Coriobacteriia</taxon>
        <taxon>Eggerthellales</taxon>
        <taxon>Eggerthellaceae</taxon>
        <taxon>Rubneribacter</taxon>
    </lineage>
</organism>
<evidence type="ECO:0000313" key="2">
    <source>
        <dbReference type="EMBL" id="PNV64814.1"/>
    </source>
</evidence>
<dbReference type="Gene3D" id="3.40.50.10170">
    <property type="match status" value="1"/>
</dbReference>
<dbReference type="GO" id="GO:0008289">
    <property type="term" value="F:lipid binding"/>
    <property type="evidence" value="ECO:0007669"/>
    <property type="project" value="UniProtKB-KW"/>
</dbReference>
<dbReference type="PROSITE" id="PS51482">
    <property type="entry name" value="DEGV"/>
    <property type="match status" value="1"/>
</dbReference>
<dbReference type="Pfam" id="PF02645">
    <property type="entry name" value="DegV"/>
    <property type="match status" value="1"/>
</dbReference>
<dbReference type="Gene3D" id="3.30.1180.10">
    <property type="match status" value="1"/>
</dbReference>
<evidence type="ECO:0000313" key="3">
    <source>
        <dbReference type="Proteomes" id="UP000236488"/>
    </source>
</evidence>
<proteinExistence type="predicted"/>
<evidence type="ECO:0000256" key="1">
    <source>
        <dbReference type="ARBA" id="ARBA00023121"/>
    </source>
</evidence>
<keyword evidence="3" id="KW-1185">Reference proteome</keyword>
<dbReference type="InterPro" id="IPR050270">
    <property type="entry name" value="DegV_domain_contain"/>
</dbReference>
<keyword evidence="1" id="KW-0446">Lipid-binding</keyword>
<dbReference type="InterPro" id="IPR003797">
    <property type="entry name" value="DegV"/>
</dbReference>
<comment type="caution">
    <text evidence="2">The sequence shown here is derived from an EMBL/GenBank/DDBJ whole genome shotgun (WGS) entry which is preliminary data.</text>
</comment>
<dbReference type="RefSeq" id="WP_103263130.1">
    <property type="nucleotide sequence ID" value="NZ_PPEL01000066.1"/>
</dbReference>
<dbReference type="PANTHER" id="PTHR33434">
    <property type="entry name" value="DEGV DOMAIN-CONTAINING PROTEIN DR_1986-RELATED"/>
    <property type="match status" value="1"/>
</dbReference>
<dbReference type="SUPFAM" id="SSF82549">
    <property type="entry name" value="DAK1/DegV-like"/>
    <property type="match status" value="1"/>
</dbReference>